<dbReference type="PANTHER" id="PTHR45453">
    <property type="entry name" value="PHOSPHATE REGULON SENSOR PROTEIN PHOR"/>
    <property type="match status" value="1"/>
</dbReference>
<dbReference type="InterPro" id="IPR003594">
    <property type="entry name" value="HATPase_dom"/>
</dbReference>
<dbReference type="EC" id="2.7.13.3" evidence="3"/>
<dbReference type="Gene3D" id="3.30.450.20">
    <property type="entry name" value="PAS domain"/>
    <property type="match status" value="1"/>
</dbReference>
<dbReference type="Pfam" id="PF02518">
    <property type="entry name" value="HATPase_c"/>
    <property type="match status" value="1"/>
</dbReference>
<evidence type="ECO:0000259" key="11">
    <source>
        <dbReference type="PROSITE" id="PS50885"/>
    </source>
</evidence>
<dbReference type="GO" id="GO:0000155">
    <property type="term" value="F:phosphorelay sensor kinase activity"/>
    <property type="evidence" value="ECO:0007669"/>
    <property type="project" value="InterPro"/>
</dbReference>
<dbReference type="InterPro" id="IPR003661">
    <property type="entry name" value="HisK_dim/P_dom"/>
</dbReference>
<dbReference type="SUPFAM" id="SSF47384">
    <property type="entry name" value="Homodimeric domain of signal transducing histidine kinase"/>
    <property type="match status" value="1"/>
</dbReference>
<comment type="subcellular location">
    <subcellularLocation>
        <location evidence="2">Membrane</location>
    </subcellularLocation>
</comment>
<dbReference type="Gene3D" id="1.10.287.130">
    <property type="match status" value="1"/>
</dbReference>
<dbReference type="PANTHER" id="PTHR45453:SF1">
    <property type="entry name" value="PHOSPHATE REGULON SENSOR PROTEIN PHOR"/>
    <property type="match status" value="1"/>
</dbReference>
<evidence type="ECO:0000256" key="8">
    <source>
        <dbReference type="ARBA" id="ARBA00023136"/>
    </source>
</evidence>
<dbReference type="Pfam" id="PF00672">
    <property type="entry name" value="HAMP"/>
    <property type="match status" value="1"/>
</dbReference>
<dbReference type="InterPro" id="IPR050351">
    <property type="entry name" value="BphY/WalK/GraS-like"/>
</dbReference>
<keyword evidence="9" id="KW-1133">Transmembrane helix</keyword>
<dbReference type="GO" id="GO:0005886">
    <property type="term" value="C:plasma membrane"/>
    <property type="evidence" value="ECO:0007669"/>
    <property type="project" value="TreeGrafter"/>
</dbReference>
<reference evidence="12" key="1">
    <citation type="journal article" date="2020" name="mSystems">
        <title>Genome- and Community-Level Interaction Insights into Carbon Utilization and Element Cycling Functions of Hydrothermarchaeota in Hydrothermal Sediment.</title>
        <authorList>
            <person name="Zhou Z."/>
            <person name="Liu Y."/>
            <person name="Xu W."/>
            <person name="Pan J."/>
            <person name="Luo Z.H."/>
            <person name="Li M."/>
        </authorList>
    </citation>
    <scope>NUCLEOTIDE SEQUENCE [LARGE SCALE GENOMIC DNA]</scope>
    <source>
        <strain evidence="12">SpSt-855</strain>
    </source>
</reference>
<dbReference type="FunFam" id="3.30.565.10:FF:000006">
    <property type="entry name" value="Sensor histidine kinase WalK"/>
    <property type="match status" value="1"/>
</dbReference>
<evidence type="ECO:0000256" key="3">
    <source>
        <dbReference type="ARBA" id="ARBA00012438"/>
    </source>
</evidence>
<evidence type="ECO:0000259" key="10">
    <source>
        <dbReference type="PROSITE" id="PS50109"/>
    </source>
</evidence>
<dbReference type="InterPro" id="IPR036890">
    <property type="entry name" value="HATPase_C_sf"/>
</dbReference>
<accession>A0A7V4XR37</accession>
<keyword evidence="7" id="KW-0902">Two-component regulatory system</keyword>
<dbReference type="SUPFAM" id="SSF55785">
    <property type="entry name" value="PYP-like sensor domain (PAS domain)"/>
    <property type="match status" value="1"/>
</dbReference>
<dbReference type="GO" id="GO:0004721">
    <property type="term" value="F:phosphoprotein phosphatase activity"/>
    <property type="evidence" value="ECO:0007669"/>
    <property type="project" value="TreeGrafter"/>
</dbReference>
<proteinExistence type="predicted"/>
<dbReference type="CDD" id="cd06225">
    <property type="entry name" value="HAMP"/>
    <property type="match status" value="1"/>
</dbReference>
<keyword evidence="5" id="KW-0808">Transferase</keyword>
<comment type="catalytic activity">
    <reaction evidence="1">
        <text>ATP + protein L-histidine = ADP + protein N-phospho-L-histidine.</text>
        <dbReference type="EC" id="2.7.13.3"/>
    </reaction>
</comment>
<dbReference type="SMART" id="SM00387">
    <property type="entry name" value="HATPase_c"/>
    <property type="match status" value="1"/>
</dbReference>
<evidence type="ECO:0000256" key="5">
    <source>
        <dbReference type="ARBA" id="ARBA00022679"/>
    </source>
</evidence>
<feature type="transmembrane region" description="Helical" evidence="9">
    <location>
        <begin position="67"/>
        <end position="86"/>
    </location>
</feature>
<feature type="domain" description="Histidine kinase" evidence="10">
    <location>
        <begin position="260"/>
        <end position="477"/>
    </location>
</feature>
<dbReference type="Pfam" id="PF00512">
    <property type="entry name" value="HisKA"/>
    <property type="match status" value="1"/>
</dbReference>
<dbReference type="PROSITE" id="PS50109">
    <property type="entry name" value="HIS_KIN"/>
    <property type="match status" value="1"/>
</dbReference>
<keyword evidence="9" id="KW-0812">Transmembrane</keyword>
<keyword evidence="6 12" id="KW-0418">Kinase</keyword>
<dbReference type="InterPro" id="IPR005467">
    <property type="entry name" value="His_kinase_dom"/>
</dbReference>
<feature type="domain" description="HAMP" evidence="11">
    <location>
        <begin position="87"/>
        <end position="139"/>
    </location>
</feature>
<dbReference type="InterPro" id="IPR003660">
    <property type="entry name" value="HAMP_dom"/>
</dbReference>
<dbReference type="Gene3D" id="3.30.565.10">
    <property type="entry name" value="Histidine kinase-like ATPase, C-terminal domain"/>
    <property type="match status" value="1"/>
</dbReference>
<dbReference type="FunFam" id="1.10.287.130:FF:000001">
    <property type="entry name" value="Two-component sensor histidine kinase"/>
    <property type="match status" value="1"/>
</dbReference>
<dbReference type="CDD" id="cd00075">
    <property type="entry name" value="HATPase"/>
    <property type="match status" value="1"/>
</dbReference>
<dbReference type="PROSITE" id="PS50885">
    <property type="entry name" value="HAMP"/>
    <property type="match status" value="1"/>
</dbReference>
<evidence type="ECO:0000256" key="7">
    <source>
        <dbReference type="ARBA" id="ARBA00023012"/>
    </source>
</evidence>
<evidence type="ECO:0000256" key="6">
    <source>
        <dbReference type="ARBA" id="ARBA00022777"/>
    </source>
</evidence>
<evidence type="ECO:0000313" key="12">
    <source>
        <dbReference type="EMBL" id="HGY93639.1"/>
    </source>
</evidence>
<dbReference type="SUPFAM" id="SSF158472">
    <property type="entry name" value="HAMP domain-like"/>
    <property type="match status" value="1"/>
</dbReference>
<dbReference type="SUPFAM" id="SSF55874">
    <property type="entry name" value="ATPase domain of HSP90 chaperone/DNA topoisomerase II/histidine kinase"/>
    <property type="match status" value="1"/>
</dbReference>
<gene>
    <name evidence="12" type="ORF">ENW50_02955</name>
</gene>
<dbReference type="Gene3D" id="6.10.340.10">
    <property type="match status" value="1"/>
</dbReference>
<evidence type="ECO:0000256" key="9">
    <source>
        <dbReference type="SAM" id="Phobius"/>
    </source>
</evidence>
<evidence type="ECO:0000256" key="2">
    <source>
        <dbReference type="ARBA" id="ARBA00004370"/>
    </source>
</evidence>
<keyword evidence="8 9" id="KW-0472">Membrane</keyword>
<dbReference type="InterPro" id="IPR004358">
    <property type="entry name" value="Sig_transdc_His_kin-like_C"/>
</dbReference>
<dbReference type="SMART" id="SM00388">
    <property type="entry name" value="HisKA"/>
    <property type="match status" value="1"/>
</dbReference>
<organism evidence="12">
    <name type="scientific">Acidobacterium capsulatum</name>
    <dbReference type="NCBI Taxonomy" id="33075"/>
    <lineage>
        <taxon>Bacteria</taxon>
        <taxon>Pseudomonadati</taxon>
        <taxon>Acidobacteriota</taxon>
        <taxon>Terriglobia</taxon>
        <taxon>Terriglobales</taxon>
        <taxon>Acidobacteriaceae</taxon>
        <taxon>Acidobacterium</taxon>
    </lineage>
</organism>
<dbReference type="EMBL" id="DTKL01000017">
    <property type="protein sequence ID" value="HGY93639.1"/>
    <property type="molecule type" value="Genomic_DNA"/>
</dbReference>
<dbReference type="AlphaFoldDB" id="A0A7V4XR37"/>
<dbReference type="PRINTS" id="PR00344">
    <property type="entry name" value="BCTRLSENSOR"/>
</dbReference>
<keyword evidence="4" id="KW-0597">Phosphoprotein</keyword>
<evidence type="ECO:0000256" key="4">
    <source>
        <dbReference type="ARBA" id="ARBA00022553"/>
    </source>
</evidence>
<comment type="caution">
    <text evidence="12">The sequence shown here is derived from an EMBL/GenBank/DDBJ whole genome shotgun (WGS) entry which is preliminary data.</text>
</comment>
<sequence length="477" mass="52019">MLATSNPGTQPDTGAAFHQLIAHRIPRALDRRDGSLYLTIPAGGYYLQLRQSLDNVRSTMHLLRRDLLVASSLAVLLAMLIAVYLARRAARRMGRIVTFANQIAAGDLSARMNEADLDEVSSVAHALDTTASRLEESFHALEAKQRELAALLDSMQEAVIAVDADSLVSWSNTVMQRIVPGAIREGRALVQTIRDPDVLACVQGVLENRETRSAKARSVLPDHVFEVNAAPTPDGGAVAVLHDVTGIERAEIMRRDFVANVSHELRTPLTSISGYVETLLDTTPDLPPHVQEFLGIILKNANRMNRLTEDLLALANVESSEYQLHRQPIAASALLEDTIEGLAGMLVDSGFLLKQRETTSTKVFVDIDAITQVFGNLIENAMKYGRAGQSVTVGARDRDGCVEFYVQDYGPGIAHEHQARIFERFYRVDKARSRESGGTGLGLAIARHIVLAHEGTIHVESELGSGATFIVRLPAVA</sequence>
<dbReference type="CDD" id="cd00082">
    <property type="entry name" value="HisKA"/>
    <property type="match status" value="1"/>
</dbReference>
<dbReference type="InterPro" id="IPR035965">
    <property type="entry name" value="PAS-like_dom_sf"/>
</dbReference>
<name>A0A7V4XR37_9BACT</name>
<dbReference type="GO" id="GO:0016036">
    <property type="term" value="P:cellular response to phosphate starvation"/>
    <property type="evidence" value="ECO:0007669"/>
    <property type="project" value="TreeGrafter"/>
</dbReference>
<dbReference type="SMART" id="SM00304">
    <property type="entry name" value="HAMP"/>
    <property type="match status" value="1"/>
</dbReference>
<evidence type="ECO:0000256" key="1">
    <source>
        <dbReference type="ARBA" id="ARBA00000085"/>
    </source>
</evidence>
<dbReference type="InterPro" id="IPR036097">
    <property type="entry name" value="HisK_dim/P_sf"/>
</dbReference>
<protein>
    <recommendedName>
        <fullName evidence="3">histidine kinase</fullName>
        <ecNumber evidence="3">2.7.13.3</ecNumber>
    </recommendedName>
</protein>